<proteinExistence type="predicted"/>
<keyword evidence="2 5" id="KW-0812">Transmembrane</keyword>
<name>A0ABR9AH79_9BACT</name>
<dbReference type="PANTHER" id="PTHR31851">
    <property type="entry name" value="FE(2+)/MN(2+) TRANSPORTER PCL1"/>
    <property type="match status" value="1"/>
</dbReference>
<comment type="subcellular location">
    <subcellularLocation>
        <location evidence="1">Endomembrane system</location>
        <topology evidence="1">Multi-pass membrane protein</topology>
    </subcellularLocation>
</comment>
<dbReference type="Pfam" id="PF01988">
    <property type="entry name" value="VIT1"/>
    <property type="match status" value="1"/>
</dbReference>
<dbReference type="RefSeq" id="WP_192009091.1">
    <property type="nucleotide sequence ID" value="NZ_JACYTQ010000002.1"/>
</dbReference>
<feature type="transmembrane region" description="Helical" evidence="5">
    <location>
        <begin position="218"/>
        <end position="237"/>
    </location>
</feature>
<reference evidence="6 7" key="1">
    <citation type="submission" date="2020-09" db="EMBL/GenBank/DDBJ databases">
        <title>Echinicola sp. CAU 1574 isolated from sand of Sido Beach.</title>
        <authorList>
            <person name="Kim W."/>
        </authorList>
    </citation>
    <scope>NUCLEOTIDE SEQUENCE [LARGE SCALE GENOMIC DNA]</scope>
    <source>
        <strain evidence="6 7">CAU 1574</strain>
    </source>
</reference>
<feature type="transmembrane region" description="Helical" evidence="5">
    <location>
        <begin position="155"/>
        <end position="176"/>
    </location>
</feature>
<dbReference type="EMBL" id="JACYTQ010000002">
    <property type="protein sequence ID" value="MBD8488205.1"/>
    <property type="molecule type" value="Genomic_DNA"/>
</dbReference>
<evidence type="ECO:0000256" key="4">
    <source>
        <dbReference type="ARBA" id="ARBA00023136"/>
    </source>
</evidence>
<evidence type="ECO:0000313" key="6">
    <source>
        <dbReference type="EMBL" id="MBD8488205.1"/>
    </source>
</evidence>
<keyword evidence="3 5" id="KW-1133">Transmembrane helix</keyword>
<protein>
    <submittedName>
        <fullName evidence="6">VIT1/CCC1 transporter family protein</fullName>
    </submittedName>
</protein>
<dbReference type="Proteomes" id="UP000647133">
    <property type="component" value="Unassembled WGS sequence"/>
</dbReference>
<evidence type="ECO:0000313" key="7">
    <source>
        <dbReference type="Proteomes" id="UP000647133"/>
    </source>
</evidence>
<dbReference type="InterPro" id="IPR008217">
    <property type="entry name" value="Ccc1_fam"/>
</dbReference>
<organism evidence="6 7">
    <name type="scientific">Echinicola arenosa</name>
    <dbReference type="NCBI Taxonomy" id="2774144"/>
    <lineage>
        <taxon>Bacteria</taxon>
        <taxon>Pseudomonadati</taxon>
        <taxon>Bacteroidota</taxon>
        <taxon>Cytophagia</taxon>
        <taxon>Cytophagales</taxon>
        <taxon>Cyclobacteriaceae</taxon>
        <taxon>Echinicola</taxon>
    </lineage>
</organism>
<evidence type="ECO:0000256" key="3">
    <source>
        <dbReference type="ARBA" id="ARBA00022989"/>
    </source>
</evidence>
<comment type="caution">
    <text evidence="6">The sequence shown here is derived from an EMBL/GenBank/DDBJ whole genome shotgun (WGS) entry which is preliminary data.</text>
</comment>
<accession>A0ABR9AH79</accession>
<evidence type="ECO:0000256" key="2">
    <source>
        <dbReference type="ARBA" id="ARBA00022692"/>
    </source>
</evidence>
<feature type="transmembrane region" description="Helical" evidence="5">
    <location>
        <begin position="28"/>
        <end position="48"/>
    </location>
</feature>
<sequence>MEKSKTLVPHKDIEHAEPSKLEKYLGEFVYGGIDGCVTTFAVVAGSVGAGLDSAIIIILGFANLLADGFSMSVGAYLSSKSERDNYSKHRKREYWEIKHMPEDEKEEIRVIYQEKGFDGELLDQVVETITSDRDRWVDVMMKDELGMMKDHKSPLIIGFVTYISFISIGLIPLLFYVWDYFQPIEQDLFLLTSLLTGLGFIIIGLLKTYVNETKMWKGALETLFLGAIAAVVAYYVGDILEQLLSK</sequence>
<gene>
    <name evidence="6" type="ORF">IFO69_05545</name>
</gene>
<feature type="transmembrane region" description="Helical" evidence="5">
    <location>
        <begin position="188"/>
        <end position="206"/>
    </location>
</feature>
<keyword evidence="7" id="KW-1185">Reference proteome</keyword>
<evidence type="ECO:0000256" key="1">
    <source>
        <dbReference type="ARBA" id="ARBA00004127"/>
    </source>
</evidence>
<keyword evidence="4 5" id="KW-0472">Membrane</keyword>
<evidence type="ECO:0000256" key="5">
    <source>
        <dbReference type="SAM" id="Phobius"/>
    </source>
</evidence>
<feature type="transmembrane region" description="Helical" evidence="5">
    <location>
        <begin position="54"/>
        <end position="77"/>
    </location>
</feature>